<dbReference type="Gene3D" id="1.10.472.10">
    <property type="entry name" value="Cyclin-like"/>
    <property type="match status" value="1"/>
</dbReference>
<comment type="subcellular location">
    <subcellularLocation>
        <location evidence="1">Nucleus</location>
    </subcellularLocation>
</comment>
<dbReference type="RefSeq" id="XP_011197919.2">
    <property type="nucleotide sequence ID" value="XM_011199617.4"/>
</dbReference>
<feature type="domain" description="ORC6 first cyclin-like" evidence="6">
    <location>
        <begin position="5"/>
        <end position="93"/>
    </location>
</feature>
<evidence type="ECO:0000256" key="3">
    <source>
        <dbReference type="ARBA" id="ARBA00022705"/>
    </source>
</evidence>
<dbReference type="EMBL" id="GAKP01022214">
    <property type="protein sequence ID" value="JAC36738.1"/>
    <property type="molecule type" value="Transcribed_RNA"/>
</dbReference>
<gene>
    <name evidence="8" type="primary">ORC6</name>
</gene>
<dbReference type="Pfam" id="PF21913">
    <property type="entry name" value="ORC6_2nd"/>
    <property type="match status" value="1"/>
</dbReference>
<feature type="domain" description="ORC6 second cyclin-like" evidence="7">
    <location>
        <begin position="96"/>
        <end position="183"/>
    </location>
</feature>
<accession>A0A034V5D3</accession>
<evidence type="ECO:0000259" key="7">
    <source>
        <dbReference type="Pfam" id="PF21913"/>
    </source>
</evidence>
<dbReference type="PANTHER" id="PTHR13394">
    <property type="entry name" value="ORIGIN RECOGNITION COMPLEX SUBUNIT 6"/>
    <property type="match status" value="1"/>
</dbReference>
<reference evidence="8" key="1">
    <citation type="journal article" date="2014" name="BMC Genomics">
        <title>Characterizing the developmental transcriptome of the oriental fruit fly, Bactrocera dorsalis (Diptera: Tephritidae) through comparative genomic analysis with Drosophila melanogaster utilizing modENCODE datasets.</title>
        <authorList>
            <person name="Geib S.M."/>
            <person name="Calla B."/>
            <person name="Hall B."/>
            <person name="Hou S."/>
            <person name="Manoukis N.C."/>
        </authorList>
    </citation>
    <scope>NUCLEOTIDE SEQUENCE</scope>
    <source>
        <strain evidence="8">Punador</strain>
    </source>
</reference>
<dbReference type="GO" id="GO:0005664">
    <property type="term" value="C:nuclear origin of replication recognition complex"/>
    <property type="evidence" value="ECO:0007669"/>
    <property type="project" value="InterPro"/>
</dbReference>
<proteinExistence type="inferred from homology"/>
<dbReference type="InterPro" id="IPR020529">
    <property type="entry name" value="ORC6_met/pln"/>
</dbReference>
<dbReference type="GO" id="GO:0003677">
    <property type="term" value="F:DNA binding"/>
    <property type="evidence" value="ECO:0007669"/>
    <property type="project" value="UniProtKB-KW"/>
</dbReference>
<dbReference type="PANTHER" id="PTHR13394:SF0">
    <property type="entry name" value="ORIGIN RECOGNITION COMPLEX SUBUNIT 6"/>
    <property type="match status" value="1"/>
</dbReference>
<dbReference type="CTD" id="23594"/>
<dbReference type="GO" id="GO:0006270">
    <property type="term" value="P:DNA replication initiation"/>
    <property type="evidence" value="ECO:0007669"/>
    <property type="project" value="TreeGrafter"/>
</dbReference>
<evidence type="ECO:0000256" key="4">
    <source>
        <dbReference type="ARBA" id="ARBA00023125"/>
    </source>
</evidence>
<dbReference type="CDD" id="cd11583">
    <property type="entry name" value="Orc6_mid"/>
    <property type="match status" value="1"/>
</dbReference>
<evidence type="ECO:0000256" key="2">
    <source>
        <dbReference type="ARBA" id="ARBA00010840"/>
    </source>
</evidence>
<keyword evidence="3" id="KW-0235">DNA replication</keyword>
<dbReference type="OrthoDB" id="5552484at2759"/>
<comment type="similarity">
    <text evidence="2">Belongs to the ORC6 family.</text>
</comment>
<evidence type="ECO:0000256" key="5">
    <source>
        <dbReference type="ARBA" id="ARBA00023242"/>
    </source>
</evidence>
<dbReference type="InterPro" id="IPR008721">
    <property type="entry name" value="ORC6_cyclin_first"/>
</dbReference>
<dbReference type="AlphaFoldDB" id="A0A034V5D3"/>
<dbReference type="GeneID" id="105222333"/>
<dbReference type="KEGG" id="bdr:105222333"/>
<evidence type="ECO:0000313" key="8">
    <source>
        <dbReference type="EMBL" id="JAC36738.1"/>
    </source>
</evidence>
<evidence type="ECO:0000256" key="1">
    <source>
        <dbReference type="ARBA" id="ARBA00004123"/>
    </source>
</evidence>
<name>A0A034V5D3_BACDO</name>
<dbReference type="InterPro" id="IPR054113">
    <property type="entry name" value="ORC6_cyclin-like_2nd"/>
</dbReference>
<organism evidence="8">
    <name type="scientific">Bactrocera dorsalis</name>
    <name type="common">Oriental fruit fly</name>
    <name type="synonym">Dacus dorsalis</name>
    <dbReference type="NCBI Taxonomy" id="27457"/>
    <lineage>
        <taxon>Eukaryota</taxon>
        <taxon>Metazoa</taxon>
        <taxon>Ecdysozoa</taxon>
        <taxon>Arthropoda</taxon>
        <taxon>Hexapoda</taxon>
        <taxon>Insecta</taxon>
        <taxon>Pterygota</taxon>
        <taxon>Neoptera</taxon>
        <taxon>Endopterygota</taxon>
        <taxon>Diptera</taxon>
        <taxon>Brachycera</taxon>
        <taxon>Muscomorpha</taxon>
        <taxon>Tephritoidea</taxon>
        <taxon>Tephritidae</taxon>
        <taxon>Bactrocera</taxon>
        <taxon>Bactrocera</taxon>
    </lineage>
</organism>
<protein>
    <submittedName>
        <fullName evidence="8">Origin recognition complex subunit 6</fullName>
    </submittedName>
</protein>
<keyword evidence="4" id="KW-0238">DNA-binding</keyword>
<sequence length="270" mass="31190">MATLIEQMLTKMGLRDEPSMQSKTLELLRILELRSANAPLQLNEYAKTVLCADIATTVLGIACDMEQNVKLSTLRKSHYNKHKRMIEKILDVNKIVGVNDICVQLNMTEVSQKALELLELYKTIMAKESANDENDLIHPQYAAMAVFQAAKILKQKSSKAKIMNFSNLRPTQWQQLELRWNKFLTKYYKETSDKKQRLRVGESNEETESNAEILKSQSCVENKKRLASSVEDYEQWKKRILAKAEEQLRHQLNEQQDELGIDKENLILGM</sequence>
<evidence type="ECO:0000259" key="6">
    <source>
        <dbReference type="Pfam" id="PF05460"/>
    </source>
</evidence>
<keyword evidence="5" id="KW-0539">Nucleus</keyword>
<dbReference type="Pfam" id="PF05460">
    <property type="entry name" value="ORC6"/>
    <property type="match status" value="1"/>
</dbReference>